<dbReference type="SMART" id="SM00470">
    <property type="entry name" value="ParB"/>
    <property type="match status" value="1"/>
</dbReference>
<feature type="compositionally biased region" description="Basic and acidic residues" evidence="4">
    <location>
        <begin position="357"/>
        <end position="372"/>
    </location>
</feature>
<dbReference type="InterPro" id="IPR050336">
    <property type="entry name" value="Chromosome_partition/occlusion"/>
</dbReference>
<accession>A0A7X0TTH2</accession>
<protein>
    <submittedName>
        <fullName evidence="6">PRTRC genetic system ParB family protein</fullName>
    </submittedName>
</protein>
<sequence>MSEDKTTQLNQINNTLPLSCLIDFKFGNARNKMKTCELEELKSSIKELGVIQPITVRPSEISGMFEVIAGNRRWKASQELSLTEIPCLIRDFNDEQAYEAHLAENIERSDLSIVDEAKAAQRFVSLYEGNHLEAAKRLGWTPKKIKDRLELLKCSDSVLKALDENTISISHAVILAAFSEKLQNGTLEKVVSEKWTVEYLKERAGKAKNWLRKAKFDISDCSNCQHNTIHQNDMFDTNLSGDAQCANIPCWRSKTDEWLESQRFAAEERYGKVLLWVDSSKADRNTVSPSVVGQEQYENGCMGCVSKVAIMDNRSGKEGELIESQCVDKICFAKCTTAINTPTPPVNDDIDPSTTTHSEKATHEKTTVKTKETPTQVVQKTPKSVLLHEEKSLRNAGIEVLKDDPKIMAALLLSLANELSGYKNSITSDSYDFTQKFTKALQADLETINQQISESLSCFLADKKDECTTEAKSPTRLIIKALSNRDDSENIAKKAWKADKETLGNYTIDQIVALCEQSGFDKAYDSVQTSLKKSDNFAKVSKSGKAKFIKVITEFSEFDWSDFAPSTMLKHVSA</sequence>
<dbReference type="SUPFAM" id="SSF110849">
    <property type="entry name" value="ParB/Sulfiredoxin"/>
    <property type="match status" value="1"/>
</dbReference>
<evidence type="ECO:0000256" key="3">
    <source>
        <dbReference type="ARBA" id="ARBA00023125"/>
    </source>
</evidence>
<keyword evidence="3" id="KW-0238">DNA-binding</keyword>
<feature type="domain" description="ParB-like N-terminal" evidence="5">
    <location>
        <begin position="14"/>
        <end position="106"/>
    </location>
</feature>
<dbReference type="InterPro" id="IPR041468">
    <property type="entry name" value="HTH_ParB/Spo0J"/>
</dbReference>
<dbReference type="InterPro" id="IPR036086">
    <property type="entry name" value="ParB/Sulfiredoxin_sf"/>
</dbReference>
<keyword evidence="7" id="KW-1185">Reference proteome</keyword>
<comment type="similarity">
    <text evidence="1">Belongs to the ParB family.</text>
</comment>
<dbReference type="Pfam" id="PF02195">
    <property type="entry name" value="ParB_N"/>
    <property type="match status" value="1"/>
</dbReference>
<dbReference type="Gene3D" id="1.10.10.2830">
    <property type="match status" value="1"/>
</dbReference>
<name>A0A7X0TTH2_9GAMM</name>
<comment type="caution">
    <text evidence="6">The sequence shown here is derived from an EMBL/GenBank/DDBJ whole genome shotgun (WGS) entry which is preliminary data.</text>
</comment>
<dbReference type="GO" id="GO:0005694">
    <property type="term" value="C:chromosome"/>
    <property type="evidence" value="ECO:0007669"/>
    <property type="project" value="TreeGrafter"/>
</dbReference>
<dbReference type="NCBIfam" id="TIGR00180">
    <property type="entry name" value="parB_part"/>
    <property type="match status" value="1"/>
</dbReference>
<dbReference type="GO" id="GO:0007059">
    <property type="term" value="P:chromosome segregation"/>
    <property type="evidence" value="ECO:0007669"/>
    <property type="project" value="UniProtKB-KW"/>
</dbReference>
<dbReference type="PANTHER" id="PTHR33375">
    <property type="entry name" value="CHROMOSOME-PARTITIONING PROTEIN PARB-RELATED"/>
    <property type="match status" value="1"/>
</dbReference>
<evidence type="ECO:0000313" key="6">
    <source>
        <dbReference type="EMBL" id="MBB6543148.1"/>
    </source>
</evidence>
<dbReference type="AlphaFoldDB" id="A0A7X0TTH2"/>
<dbReference type="GO" id="GO:0003677">
    <property type="term" value="F:DNA binding"/>
    <property type="evidence" value="ECO:0007669"/>
    <property type="project" value="UniProtKB-KW"/>
</dbReference>
<dbReference type="Gene3D" id="3.90.1530.30">
    <property type="match status" value="1"/>
</dbReference>
<feature type="region of interest" description="Disordered" evidence="4">
    <location>
        <begin position="344"/>
        <end position="375"/>
    </location>
</feature>
<dbReference type="FunFam" id="3.90.1530.30:FF:000001">
    <property type="entry name" value="Chromosome partitioning protein ParB"/>
    <property type="match status" value="1"/>
</dbReference>
<evidence type="ECO:0000256" key="1">
    <source>
        <dbReference type="ARBA" id="ARBA00006295"/>
    </source>
</evidence>
<dbReference type="InterPro" id="IPR003115">
    <property type="entry name" value="ParB_N"/>
</dbReference>
<evidence type="ECO:0000259" key="5">
    <source>
        <dbReference type="SMART" id="SM00470"/>
    </source>
</evidence>
<evidence type="ECO:0000256" key="2">
    <source>
        <dbReference type="ARBA" id="ARBA00022829"/>
    </source>
</evidence>
<dbReference type="Pfam" id="PF17762">
    <property type="entry name" value="HTH_ParB"/>
    <property type="match status" value="1"/>
</dbReference>
<dbReference type="InterPro" id="IPR004437">
    <property type="entry name" value="ParB/RepB/Spo0J"/>
</dbReference>
<keyword evidence="2" id="KW-0159">Chromosome partition</keyword>
<dbReference type="EMBL" id="JACHHU010000010">
    <property type="protein sequence ID" value="MBB6543148.1"/>
    <property type="molecule type" value="Genomic_DNA"/>
</dbReference>
<dbReference type="Proteomes" id="UP000537141">
    <property type="component" value="Unassembled WGS sequence"/>
</dbReference>
<dbReference type="NCBIfam" id="TIGR03734">
    <property type="entry name" value="PRTRC_parB"/>
    <property type="match status" value="1"/>
</dbReference>
<proteinExistence type="inferred from homology"/>
<dbReference type="InterPro" id="IPR022396">
    <property type="entry name" value="PRTRC_ParB"/>
</dbReference>
<evidence type="ECO:0000256" key="4">
    <source>
        <dbReference type="SAM" id="MobiDB-lite"/>
    </source>
</evidence>
<dbReference type="RefSeq" id="WP_184423947.1">
    <property type="nucleotide sequence ID" value="NZ_BAABLB010000028.1"/>
</dbReference>
<gene>
    <name evidence="6" type="ORF">HNQ55_001655</name>
</gene>
<dbReference type="PANTHER" id="PTHR33375:SF1">
    <property type="entry name" value="CHROMOSOME-PARTITIONING PROTEIN PARB-RELATED"/>
    <property type="match status" value="1"/>
</dbReference>
<organism evidence="6 7">
    <name type="scientific">Thalassotalea piscium</name>
    <dbReference type="NCBI Taxonomy" id="1230533"/>
    <lineage>
        <taxon>Bacteria</taxon>
        <taxon>Pseudomonadati</taxon>
        <taxon>Pseudomonadota</taxon>
        <taxon>Gammaproteobacteria</taxon>
        <taxon>Alteromonadales</taxon>
        <taxon>Colwelliaceae</taxon>
        <taxon>Thalassotalea</taxon>
    </lineage>
</organism>
<reference evidence="6 7" key="1">
    <citation type="submission" date="2020-08" db="EMBL/GenBank/DDBJ databases">
        <title>Genomic Encyclopedia of Type Strains, Phase IV (KMG-IV): sequencing the most valuable type-strain genomes for metagenomic binning, comparative biology and taxonomic classification.</title>
        <authorList>
            <person name="Goeker M."/>
        </authorList>
    </citation>
    <scope>NUCLEOTIDE SEQUENCE [LARGE SCALE GENOMIC DNA]</scope>
    <source>
        <strain evidence="6 7">DSM 26287</strain>
    </source>
</reference>
<evidence type="ECO:0000313" key="7">
    <source>
        <dbReference type="Proteomes" id="UP000537141"/>
    </source>
</evidence>